<evidence type="ECO:0000256" key="2">
    <source>
        <dbReference type="ARBA" id="ARBA00023002"/>
    </source>
</evidence>
<dbReference type="Gene3D" id="3.40.50.720">
    <property type="entry name" value="NAD(P)-binding Rossmann-like Domain"/>
    <property type="match status" value="1"/>
</dbReference>
<evidence type="ECO:0000313" key="3">
    <source>
        <dbReference type="EMBL" id="CAD5109971.1"/>
    </source>
</evidence>
<dbReference type="PRINTS" id="PR00080">
    <property type="entry name" value="SDRFAMILY"/>
</dbReference>
<dbReference type="AlphaFoldDB" id="A0A7U7IBK0"/>
<dbReference type="RefSeq" id="WP_187673273.1">
    <property type="nucleotide sequence ID" value="NZ_CAJFCI010000080.1"/>
</dbReference>
<dbReference type="PANTHER" id="PTHR43477">
    <property type="entry name" value="DIHYDROANTICAPSIN 7-DEHYDROGENASE"/>
    <property type="match status" value="1"/>
</dbReference>
<dbReference type="SUPFAM" id="SSF51735">
    <property type="entry name" value="NAD(P)-binding Rossmann-fold domains"/>
    <property type="match status" value="1"/>
</dbReference>
<protein>
    <submittedName>
        <fullName evidence="3">3-oxoacyl-[acyl-carrier-protein] reductase FabG</fullName>
        <ecNumber evidence="3">1.1.1.100</ecNumber>
    </submittedName>
</protein>
<dbReference type="PANTHER" id="PTHR43477:SF1">
    <property type="entry name" value="DIHYDROANTICAPSIN 7-DEHYDROGENASE"/>
    <property type="match status" value="1"/>
</dbReference>
<dbReference type="InterPro" id="IPR051122">
    <property type="entry name" value="SDR_DHRS6-like"/>
</dbReference>
<comment type="similarity">
    <text evidence="1">Belongs to the short-chain dehydrogenases/reductases (SDR) family.</text>
</comment>
<dbReference type="EC" id="1.1.1.100" evidence="3"/>
<sequence>MGMDLELEGLRVLVTAGTKGIGGAVVELFHEHGARVVAVARVRPEAFPEERFVAADLTTPEGCTTVADAVNHRLGGVDVIVHVLGGSSAPGGGFAALGEEEWHKELSLNLFPSVRLDRALLPGMLAQGSGVIIHVTSIQNRFPLPEATTAYAAAKAALSTYSKSLSKEVTPKGIRVVRVSPGWVETEASVALVERLAQQAGTDYEGGKRIIMDSLGGIPLGRPSKPVEVANLIAFLASPRAATITGTEYVIDGGSVPTA</sequence>
<keyword evidence="4" id="KW-1185">Reference proteome</keyword>
<proteinExistence type="inferred from homology"/>
<organism evidence="3 4">
    <name type="scientific">Zestomonas carbonaria</name>
    <dbReference type="NCBI Taxonomy" id="2762745"/>
    <lineage>
        <taxon>Bacteria</taxon>
        <taxon>Pseudomonadati</taxon>
        <taxon>Pseudomonadota</taxon>
        <taxon>Gammaproteobacteria</taxon>
        <taxon>Pseudomonadales</taxon>
        <taxon>Pseudomonadaceae</taxon>
        <taxon>Zestomonas</taxon>
    </lineage>
</organism>
<comment type="caution">
    <text evidence="3">The sequence shown here is derived from an EMBL/GenBank/DDBJ whole genome shotgun (WGS) entry which is preliminary data.</text>
</comment>
<evidence type="ECO:0000256" key="1">
    <source>
        <dbReference type="ARBA" id="ARBA00006484"/>
    </source>
</evidence>
<dbReference type="PRINTS" id="PR00081">
    <property type="entry name" value="GDHRDH"/>
</dbReference>
<accession>A0A7U7IBK0</accession>
<dbReference type="NCBIfam" id="NF005095">
    <property type="entry name" value="PRK06523.1"/>
    <property type="match status" value="1"/>
</dbReference>
<dbReference type="InterPro" id="IPR020904">
    <property type="entry name" value="Sc_DH/Rdtase_CS"/>
</dbReference>
<evidence type="ECO:0000313" key="4">
    <source>
        <dbReference type="Proteomes" id="UP000583387"/>
    </source>
</evidence>
<dbReference type="InterPro" id="IPR002347">
    <property type="entry name" value="SDR_fam"/>
</dbReference>
<dbReference type="Pfam" id="PF13561">
    <property type="entry name" value="adh_short_C2"/>
    <property type="match status" value="1"/>
</dbReference>
<dbReference type="PROSITE" id="PS00061">
    <property type="entry name" value="ADH_SHORT"/>
    <property type="match status" value="1"/>
</dbReference>
<dbReference type="GO" id="GO:0004316">
    <property type="term" value="F:3-oxoacyl-[acyl-carrier-protein] reductase (NADPH) activity"/>
    <property type="evidence" value="ECO:0007669"/>
    <property type="project" value="UniProtKB-EC"/>
</dbReference>
<dbReference type="EMBL" id="CAJFCI010000080">
    <property type="protein sequence ID" value="CAD5109971.1"/>
    <property type="molecule type" value="Genomic_DNA"/>
</dbReference>
<dbReference type="FunFam" id="3.40.50.720:FF:000084">
    <property type="entry name" value="Short-chain dehydrogenase reductase"/>
    <property type="match status" value="1"/>
</dbReference>
<dbReference type="InterPro" id="IPR036291">
    <property type="entry name" value="NAD(P)-bd_dom_sf"/>
</dbReference>
<reference evidence="3 4" key="1">
    <citation type="submission" date="2020-08" db="EMBL/GenBank/DDBJ databases">
        <authorList>
            <person name="Criscuolo A."/>
        </authorList>
    </citation>
    <scope>NUCLEOTIDE SEQUENCE [LARGE SCALE GENOMIC DNA]</scope>
    <source>
        <strain evidence="3">CIP111764</strain>
    </source>
</reference>
<name>A0A7U7IBK0_9GAMM</name>
<dbReference type="Proteomes" id="UP000583387">
    <property type="component" value="Unassembled WGS sequence"/>
</dbReference>
<gene>
    <name evidence="3" type="primary">fabG_9</name>
    <name evidence="3" type="ORF">PSEWESI4_04287</name>
</gene>
<keyword evidence="2 3" id="KW-0560">Oxidoreductase</keyword>